<dbReference type="OrthoDB" id="9786864at2"/>
<dbReference type="EMBL" id="CP007128">
    <property type="protein sequence ID" value="AHG89335.1"/>
    <property type="molecule type" value="Genomic_DNA"/>
</dbReference>
<dbReference type="InterPro" id="IPR051267">
    <property type="entry name" value="STEAP_metalloreductase"/>
</dbReference>
<gene>
    <name evidence="3" type="ORF">J421_1798</name>
</gene>
<dbReference type="RefSeq" id="WP_025410838.1">
    <property type="nucleotide sequence ID" value="NZ_CP007128.1"/>
</dbReference>
<dbReference type="eggNOG" id="COG2085">
    <property type="taxonomic scope" value="Bacteria"/>
</dbReference>
<keyword evidence="4" id="KW-1185">Reference proteome</keyword>
<dbReference type="InterPro" id="IPR036291">
    <property type="entry name" value="NAD(P)-bd_dom_sf"/>
</dbReference>
<keyword evidence="1" id="KW-0560">Oxidoreductase</keyword>
<dbReference type="Gene3D" id="3.40.50.720">
    <property type="entry name" value="NAD(P)-binding Rossmann-like Domain"/>
    <property type="match status" value="1"/>
</dbReference>
<name>W0RG81_9BACT</name>
<protein>
    <submittedName>
        <fullName evidence="3">NADP oxidoreductase coenzyme F420-dependent</fullName>
    </submittedName>
</protein>
<evidence type="ECO:0000256" key="1">
    <source>
        <dbReference type="ARBA" id="ARBA00023002"/>
    </source>
</evidence>
<dbReference type="HOGENOM" id="CLU_076368_2_1_0"/>
<dbReference type="AlphaFoldDB" id="W0RG81"/>
<dbReference type="KEGG" id="gba:J421_1798"/>
<sequence>MRIAVIGAGNVGGTLGRRWAQRGHEVAFGVRDPSRGADAVKGGDALPAGASVVTPEEAARGADVVVLATPWDAVPDALRELGPALDGVVLVDATNPLGPGLTLDVGPACESGAERVQALAPRARVVKAFNTTGFSNMADPVYGGEPTVMFYAGDDPEAKSAVRLLVAALGFDAVDAGPLARSRELEHLAMLWISLAFGGLGRDIAFRLVRR</sequence>
<accession>W0RG81</accession>
<reference evidence="3 4" key="1">
    <citation type="journal article" date="2014" name="Genome Announc.">
        <title>Genome Sequence and Methylome of Soil Bacterium Gemmatirosa kalamazoonensis KBS708T, a Member of the Rarely Cultivated Gemmatimonadetes Phylum.</title>
        <authorList>
            <person name="Debruyn J.M."/>
            <person name="Radosevich M."/>
            <person name="Wommack K.E."/>
            <person name="Polson S.W."/>
            <person name="Hauser L.J."/>
            <person name="Fawaz M.N."/>
            <person name="Korlach J."/>
            <person name="Tsai Y.C."/>
        </authorList>
    </citation>
    <scope>NUCLEOTIDE SEQUENCE [LARGE SCALE GENOMIC DNA]</scope>
    <source>
        <strain evidence="3 4">KBS708</strain>
    </source>
</reference>
<feature type="domain" description="Pyrroline-5-carboxylate reductase catalytic N-terminal" evidence="2">
    <location>
        <begin position="2"/>
        <end position="96"/>
    </location>
</feature>
<dbReference type="PANTHER" id="PTHR14239">
    <property type="entry name" value="DUDULIN-RELATED"/>
    <property type="match status" value="1"/>
</dbReference>
<dbReference type="SUPFAM" id="SSF51735">
    <property type="entry name" value="NAD(P)-binding Rossmann-fold domains"/>
    <property type="match status" value="1"/>
</dbReference>
<organism evidence="3 4">
    <name type="scientific">Gemmatirosa kalamazoonensis</name>
    <dbReference type="NCBI Taxonomy" id="861299"/>
    <lineage>
        <taxon>Bacteria</taxon>
        <taxon>Pseudomonadati</taxon>
        <taxon>Gemmatimonadota</taxon>
        <taxon>Gemmatimonadia</taxon>
        <taxon>Gemmatimonadales</taxon>
        <taxon>Gemmatimonadaceae</taxon>
        <taxon>Gemmatirosa</taxon>
    </lineage>
</organism>
<evidence type="ECO:0000313" key="3">
    <source>
        <dbReference type="EMBL" id="AHG89335.1"/>
    </source>
</evidence>
<evidence type="ECO:0000313" key="4">
    <source>
        <dbReference type="Proteomes" id="UP000019151"/>
    </source>
</evidence>
<evidence type="ECO:0000259" key="2">
    <source>
        <dbReference type="Pfam" id="PF03807"/>
    </source>
</evidence>
<dbReference type="Proteomes" id="UP000019151">
    <property type="component" value="Chromosome"/>
</dbReference>
<dbReference type="InParanoid" id="W0RG81"/>
<dbReference type="GO" id="GO:0016491">
    <property type="term" value="F:oxidoreductase activity"/>
    <property type="evidence" value="ECO:0007669"/>
    <property type="project" value="UniProtKB-KW"/>
</dbReference>
<proteinExistence type="predicted"/>
<dbReference type="Pfam" id="PF03807">
    <property type="entry name" value="F420_oxidored"/>
    <property type="match status" value="1"/>
</dbReference>
<dbReference type="InterPro" id="IPR028939">
    <property type="entry name" value="P5C_Rdtase_cat_N"/>
</dbReference>